<reference evidence="1 2" key="1">
    <citation type="submission" date="2019-08" db="EMBL/GenBank/DDBJ databases">
        <title>In-depth cultivation of the pig gut microbiome towards novel bacterial diversity and tailored functional studies.</title>
        <authorList>
            <person name="Wylensek D."/>
            <person name="Hitch T.C.A."/>
            <person name="Clavel T."/>
        </authorList>
    </citation>
    <scope>NUCLEOTIDE SEQUENCE [LARGE SCALE GENOMIC DNA]</scope>
    <source>
        <strain evidence="1 2">WCA-693-APC-5D-A</strain>
    </source>
</reference>
<organism evidence="1 2">
    <name type="scientific">Anaerovibrio slackiae</name>
    <dbReference type="NCBI Taxonomy" id="2652309"/>
    <lineage>
        <taxon>Bacteria</taxon>
        <taxon>Bacillati</taxon>
        <taxon>Bacillota</taxon>
        <taxon>Negativicutes</taxon>
        <taxon>Selenomonadales</taxon>
        <taxon>Selenomonadaceae</taxon>
        <taxon>Anaerovibrio</taxon>
    </lineage>
</organism>
<dbReference type="PROSITE" id="PS51257">
    <property type="entry name" value="PROKAR_LIPOPROTEIN"/>
    <property type="match status" value="1"/>
</dbReference>
<keyword evidence="2" id="KW-1185">Reference proteome</keyword>
<dbReference type="GeneID" id="96777971"/>
<dbReference type="RefSeq" id="WP_154406199.1">
    <property type="nucleotide sequence ID" value="NZ_VUNR01000004.1"/>
</dbReference>
<dbReference type="EMBL" id="VUNR01000004">
    <property type="protein sequence ID" value="MSU08057.1"/>
    <property type="molecule type" value="Genomic_DNA"/>
</dbReference>
<sequence length="442" mass="49878">MTGRLQLCLAGVLCVLAVGISCWLCLPPAACAGKTTLIEQVDVQVGAEKNLPEPVRQRMEKSVAVIAGQLLEGRKLTEVGQARADYAGIIQQVFDKVLVGYTVSRVAVDVQDGSGTARVQVFLVPWQDTIQKVRVDVSVEGMPKVAEALLQQDVSGMEEVFQSSLQGLPVAAADWSNGLLKKQVAAFLQERAPEFKADFDVQVAADTRVKVVLYPLLPVVRTVDLSMRSDTVLNAGLLTKRQKMQSAVDGLIGLPVPFVERHRQEFEHYLADVLNGDADFRRWSVDTQVALTPGEQMKVMSRSDSDIYRVRLEGWADVGNSWGNQHDTSLKARLHLGRMLSERSELFSQLDFYPQSVKWDWDVGYRYALPSGTWAGVRYDLRNDYFKVDVLQPISRKWLLRYEYRELEHHSEYGIRYKLHDFLSLEYAVDSRGSWLRFIGYF</sequence>
<dbReference type="AlphaFoldDB" id="A0A6I2UBF5"/>
<protein>
    <submittedName>
        <fullName evidence="1">Acylphosphatase</fullName>
    </submittedName>
</protein>
<proteinExistence type="predicted"/>
<gene>
    <name evidence="1" type="ORF">FYJ84_03500</name>
</gene>
<dbReference type="Proteomes" id="UP000433181">
    <property type="component" value="Unassembled WGS sequence"/>
</dbReference>
<evidence type="ECO:0000313" key="2">
    <source>
        <dbReference type="Proteomes" id="UP000433181"/>
    </source>
</evidence>
<accession>A0A6I2UBF5</accession>
<comment type="caution">
    <text evidence="1">The sequence shown here is derived from an EMBL/GenBank/DDBJ whole genome shotgun (WGS) entry which is preliminary data.</text>
</comment>
<evidence type="ECO:0000313" key="1">
    <source>
        <dbReference type="EMBL" id="MSU08057.1"/>
    </source>
</evidence>
<name>A0A6I2UBF5_9FIRM</name>